<dbReference type="SUPFAM" id="SSF51011">
    <property type="entry name" value="Glycosyl hydrolase domain"/>
    <property type="match status" value="1"/>
</dbReference>
<dbReference type="Gene3D" id="2.60.40.10">
    <property type="entry name" value="Immunoglobulins"/>
    <property type="match status" value="1"/>
</dbReference>
<dbReference type="InterPro" id="IPR013780">
    <property type="entry name" value="Glyco_hydro_b"/>
</dbReference>
<evidence type="ECO:0000256" key="2">
    <source>
        <dbReference type="ARBA" id="ARBA00009000"/>
    </source>
</evidence>
<dbReference type="VEuPathDB" id="TrichDB:TRFO_31730"/>
<evidence type="ECO:0000313" key="8">
    <source>
        <dbReference type="EMBL" id="OHT01460.1"/>
    </source>
</evidence>
<evidence type="ECO:0000256" key="1">
    <source>
        <dbReference type="ARBA" id="ARBA00000826"/>
    </source>
</evidence>
<evidence type="ECO:0000256" key="6">
    <source>
        <dbReference type="PIRSR" id="PIRSR000463-1"/>
    </source>
</evidence>
<evidence type="ECO:0000256" key="3">
    <source>
        <dbReference type="ARBA" id="ARBA00012541"/>
    </source>
</evidence>
<protein>
    <recommendedName>
        <fullName evidence="3">1,4-alpha-glucan branching enzyme</fullName>
        <ecNumber evidence="3">2.4.1.18</ecNumber>
    </recommendedName>
</protein>
<dbReference type="Gene3D" id="2.60.40.1180">
    <property type="entry name" value="Golgi alpha-mannosidase II"/>
    <property type="match status" value="1"/>
</dbReference>
<dbReference type="AlphaFoldDB" id="A0A1J4JVA4"/>
<dbReference type="InterPro" id="IPR004193">
    <property type="entry name" value="Glyco_hydro_13_N"/>
</dbReference>
<dbReference type="SMART" id="SM00642">
    <property type="entry name" value="Aamy"/>
    <property type="match status" value="1"/>
</dbReference>
<comment type="caution">
    <text evidence="8">The sequence shown here is derived from an EMBL/GenBank/DDBJ whole genome shotgun (WGS) entry which is preliminary data.</text>
</comment>
<dbReference type="EMBL" id="MLAK01000911">
    <property type="protein sequence ID" value="OHT01460.1"/>
    <property type="molecule type" value="Genomic_DNA"/>
</dbReference>
<dbReference type="InterPro" id="IPR013783">
    <property type="entry name" value="Ig-like_fold"/>
</dbReference>
<dbReference type="GO" id="GO:0003844">
    <property type="term" value="F:1,4-alpha-glucan branching enzyme activity"/>
    <property type="evidence" value="ECO:0007669"/>
    <property type="project" value="UniProtKB-EC"/>
</dbReference>
<dbReference type="InterPro" id="IPR014756">
    <property type="entry name" value="Ig_E-set"/>
</dbReference>
<dbReference type="EC" id="2.4.1.18" evidence="3"/>
<sequence length="700" mass="81573">MTEMKILQENPLLEKYADKLKQRQHNFQKALNRIIEYYGSVDNFTISYKHYGLHRIEGGIFYREWVPNAKNVYLAGDFNGWNLTDPATKCDRDQYGVFTLFLPDVKNNHSFSGINFQTSQKNDHFNQNGETRIKHNTRVRCFIELNSGELLSRVPAWINYTTQNKQSGNFDGVFWDPPQKYEFKHPWPEPRTDCAFLIYECHIGMAGPEPRIHTFSEFTQNVIPYVKNMGYNAIQLMGIMEHSFYASAGYQVTSFFAPSSRFGTPEELKHLIDTAHSLGIYVFLDTIHSHASKNIGEGLNFFDGTESQYFHSGTRGIHPVWDSRLFDYSNIEVQRFLLSNLRYYIDEFHFDGFRFDGVGSMIYVNQGNNVNFNWDVYFSDLVDEDAVTYLYLANYVIHRYDMFAITIAEDVSGMIGIARSFEDGGFGFDFRLNMGGADLWVQTLEKYENFTDWNMNDIVYKLNNRPFKEKTISYTECHDQPFPIAFRLLGNNAEEKMSFLSKIDQDKVDDSISLLKLIRLLTFGISGESYLTFMGNEFCHPGIIEFPHQYNHDSFQNCIRKFELANDEMTRYASLKRFDHDMLYIEHKEKFLNCGDLGYISAADKENMVVAFERKDLVFIFNFNSNKDFESYYIGVEKGGKYKCIFSTDDFKYAGKGRIAIEKEIMTEKENWGTKSNRIEVKLLARTAFILKSVDIQENM</sequence>
<evidence type="ECO:0000256" key="5">
    <source>
        <dbReference type="ARBA" id="ARBA00022679"/>
    </source>
</evidence>
<dbReference type="PIRSF" id="PIRSF000463">
    <property type="entry name" value="GlgB"/>
    <property type="match status" value="1"/>
</dbReference>
<organism evidence="8 9">
    <name type="scientific">Tritrichomonas foetus</name>
    <dbReference type="NCBI Taxonomy" id="1144522"/>
    <lineage>
        <taxon>Eukaryota</taxon>
        <taxon>Metamonada</taxon>
        <taxon>Parabasalia</taxon>
        <taxon>Tritrichomonadida</taxon>
        <taxon>Tritrichomonadidae</taxon>
        <taxon>Tritrichomonas</taxon>
    </lineage>
</organism>
<dbReference type="Gene3D" id="3.20.20.80">
    <property type="entry name" value="Glycosidases"/>
    <property type="match status" value="1"/>
</dbReference>
<dbReference type="GO" id="GO:0043169">
    <property type="term" value="F:cation binding"/>
    <property type="evidence" value="ECO:0007669"/>
    <property type="project" value="InterPro"/>
</dbReference>
<dbReference type="InterPro" id="IPR006048">
    <property type="entry name" value="A-amylase/branching_C"/>
</dbReference>
<dbReference type="Pfam" id="PF02922">
    <property type="entry name" value="CBM_48"/>
    <property type="match status" value="1"/>
</dbReference>
<dbReference type="GO" id="GO:0005978">
    <property type="term" value="P:glycogen biosynthetic process"/>
    <property type="evidence" value="ECO:0007669"/>
    <property type="project" value="InterPro"/>
</dbReference>
<comment type="similarity">
    <text evidence="2">Belongs to the glycosyl hydrolase 13 family. GlgB subfamily.</text>
</comment>
<gene>
    <name evidence="8" type="primary">glgB</name>
    <name evidence="8" type="ORF">TRFO_31730</name>
</gene>
<dbReference type="InterPro" id="IPR017853">
    <property type="entry name" value="GH"/>
</dbReference>
<keyword evidence="9" id="KW-1185">Reference proteome</keyword>
<feature type="active site" description="Proton donor" evidence="6">
    <location>
        <position position="409"/>
    </location>
</feature>
<dbReference type="PANTHER" id="PTHR43651:SF3">
    <property type="entry name" value="1,4-ALPHA-GLUCAN-BRANCHING ENZYME"/>
    <property type="match status" value="1"/>
</dbReference>
<dbReference type="RefSeq" id="XP_068354596.1">
    <property type="nucleotide sequence ID" value="XM_068508101.1"/>
</dbReference>
<keyword evidence="4" id="KW-0328">Glycosyltransferase</keyword>
<proteinExistence type="inferred from homology"/>
<dbReference type="Pfam" id="PF00128">
    <property type="entry name" value="Alpha-amylase"/>
    <property type="match status" value="1"/>
</dbReference>
<keyword evidence="5" id="KW-0808">Transferase</keyword>
<evidence type="ECO:0000313" key="9">
    <source>
        <dbReference type="Proteomes" id="UP000179807"/>
    </source>
</evidence>
<dbReference type="OrthoDB" id="196493at2759"/>
<dbReference type="SUPFAM" id="SSF81296">
    <property type="entry name" value="E set domains"/>
    <property type="match status" value="1"/>
</dbReference>
<dbReference type="InterPro" id="IPR006047">
    <property type="entry name" value="GH13_cat_dom"/>
</dbReference>
<name>A0A1J4JVA4_9EUKA</name>
<dbReference type="PANTHER" id="PTHR43651">
    <property type="entry name" value="1,4-ALPHA-GLUCAN-BRANCHING ENZYME"/>
    <property type="match status" value="1"/>
</dbReference>
<dbReference type="GeneID" id="94842805"/>
<feature type="active site" description="Nucleophile" evidence="6">
    <location>
        <position position="356"/>
    </location>
</feature>
<evidence type="ECO:0000256" key="4">
    <source>
        <dbReference type="ARBA" id="ARBA00022676"/>
    </source>
</evidence>
<dbReference type="GO" id="GO:0004553">
    <property type="term" value="F:hydrolase activity, hydrolyzing O-glycosyl compounds"/>
    <property type="evidence" value="ECO:0007669"/>
    <property type="project" value="InterPro"/>
</dbReference>
<dbReference type="Pfam" id="PF02806">
    <property type="entry name" value="Alpha-amylase_C"/>
    <property type="match status" value="1"/>
</dbReference>
<dbReference type="Proteomes" id="UP000179807">
    <property type="component" value="Unassembled WGS sequence"/>
</dbReference>
<dbReference type="CDD" id="cd02854">
    <property type="entry name" value="E_set_GBE_euk_N"/>
    <property type="match status" value="1"/>
</dbReference>
<dbReference type="GO" id="GO:0005737">
    <property type="term" value="C:cytoplasm"/>
    <property type="evidence" value="ECO:0007669"/>
    <property type="project" value="TreeGrafter"/>
</dbReference>
<dbReference type="SUPFAM" id="SSF51445">
    <property type="entry name" value="(Trans)glycosidases"/>
    <property type="match status" value="1"/>
</dbReference>
<feature type="domain" description="Glycosyl hydrolase family 13 catalytic" evidence="7">
    <location>
        <begin position="213"/>
        <end position="556"/>
    </location>
</feature>
<comment type="catalytic activity">
    <reaction evidence="1">
        <text>Transfers a segment of a (1-&gt;4)-alpha-D-glucan chain to a primary hydroxy group in a similar glucan chain.</text>
        <dbReference type="EC" id="2.4.1.18"/>
    </reaction>
</comment>
<reference evidence="8" key="1">
    <citation type="submission" date="2016-10" db="EMBL/GenBank/DDBJ databases">
        <authorList>
            <person name="Benchimol M."/>
            <person name="Almeida L.G."/>
            <person name="Vasconcelos A.T."/>
            <person name="Perreira-Neves A."/>
            <person name="Rosa I.A."/>
            <person name="Tasca T."/>
            <person name="Bogo M.R."/>
            <person name="de Souza W."/>
        </authorList>
    </citation>
    <scope>NUCLEOTIDE SEQUENCE [LARGE SCALE GENOMIC DNA]</scope>
    <source>
        <strain evidence="8">K</strain>
    </source>
</reference>
<accession>A0A1J4JVA4</accession>
<dbReference type="InterPro" id="IPR037439">
    <property type="entry name" value="Branching_enzy"/>
</dbReference>
<evidence type="ECO:0000259" key="7">
    <source>
        <dbReference type="SMART" id="SM00642"/>
    </source>
</evidence>